<dbReference type="InterPro" id="IPR007345">
    <property type="entry name" value="Polysacch_pyruvyl_Trfase"/>
</dbReference>
<reference evidence="3" key="1">
    <citation type="journal article" date="2016" name="Sci. Rep.">
        <title>Genome analysis of the kiwifruit canker pathogen Pseudomonas syringae pv. actinidiae biovar 5.</title>
        <authorList>
            <person name="Fujikawa T."/>
            <person name="Sawada H."/>
        </authorList>
    </citation>
    <scope>NUCLEOTIDE SEQUENCE [LARGE SCALE GENOMIC DNA]</scope>
    <source>
        <strain evidence="3">MAFF 212061</strain>
    </source>
</reference>
<accession>A0A261WDZ0</accession>
<dbReference type="Pfam" id="PF04230">
    <property type="entry name" value="PS_pyruv_trans"/>
    <property type="match status" value="1"/>
</dbReference>
<evidence type="ECO:0000313" key="3">
    <source>
        <dbReference type="Proteomes" id="UP000217163"/>
    </source>
</evidence>
<sequence>MSSIFTLGLSESIDNSSSLATGDLYDLVGHNTGNLAFHYGVNRIIGSVPPSLPWSAEADQINKSGSIAILPCANQLGAHADMGEMAKTFSKVTVPLVAVGLGAQASAALDDIPALSSGTIQWLHEIADHSISKNPNITTRGDFTIDVLDYYGFGHKAISLGCPSLFINNNKTLGEQLEDRYKSPFRKVAIAGGHTDHILMNKLEASLIRIMEHTRGAYIVQATDEVVALSRGDFPYVDESYKSTLASYLGLNYTGQELDDWINQYFISFYNIPAWMEYLRKFDLVIGTRVHGVMLAIQAGIPGLCIAYDSRIREICEKSKIPFVMVDQVMDGITLADIPSLIEFDGRVFDKNRASLHEKYKEFFFNNGIVC</sequence>
<protein>
    <recommendedName>
        <fullName evidence="1">Polysaccharide pyruvyl transferase domain-containing protein</fullName>
    </recommendedName>
</protein>
<evidence type="ECO:0000259" key="1">
    <source>
        <dbReference type="Pfam" id="PF04230"/>
    </source>
</evidence>
<comment type="caution">
    <text evidence="2">The sequence shown here is derived from an EMBL/GenBank/DDBJ whole genome shotgun (WGS) entry which is preliminary data.</text>
</comment>
<dbReference type="Proteomes" id="UP000217163">
    <property type="component" value="Unassembled WGS sequence"/>
</dbReference>
<name>A0A261WDZ0_9PSED</name>
<dbReference type="AlphaFoldDB" id="A0A261WDZ0"/>
<dbReference type="EMBL" id="NKQU01000606">
    <property type="protein sequence ID" value="OZI84190.1"/>
    <property type="molecule type" value="Genomic_DNA"/>
</dbReference>
<evidence type="ECO:0000313" key="2">
    <source>
        <dbReference type="EMBL" id="OZI84190.1"/>
    </source>
</evidence>
<gene>
    <name evidence="2" type="ORF">CFN58_26240</name>
</gene>
<proteinExistence type="predicted"/>
<feature type="domain" description="Polysaccharide pyruvyl transferase" evidence="1">
    <location>
        <begin position="83"/>
        <end position="310"/>
    </location>
</feature>
<organism evidence="2 3">
    <name type="scientific">Pseudomonas avellanae</name>
    <dbReference type="NCBI Taxonomy" id="46257"/>
    <lineage>
        <taxon>Bacteria</taxon>
        <taxon>Pseudomonadati</taxon>
        <taxon>Pseudomonadota</taxon>
        <taxon>Gammaproteobacteria</taxon>
        <taxon>Pseudomonadales</taxon>
        <taxon>Pseudomonadaceae</taxon>
        <taxon>Pseudomonas</taxon>
    </lineage>
</organism>